<dbReference type="InterPro" id="IPR023631">
    <property type="entry name" value="Amidase_dom"/>
</dbReference>
<dbReference type="AlphaFoldDB" id="A0A7T5RL39"/>
<dbReference type="HAMAP" id="MF_00120">
    <property type="entry name" value="GatA"/>
    <property type="match status" value="1"/>
</dbReference>
<evidence type="ECO:0000256" key="8">
    <source>
        <dbReference type="SAM" id="MobiDB-lite"/>
    </source>
</evidence>
<dbReference type="GO" id="GO:0050567">
    <property type="term" value="F:glutaminyl-tRNA synthase (glutamine-hydrolyzing) activity"/>
    <property type="evidence" value="ECO:0007669"/>
    <property type="project" value="UniProtKB-UniRule"/>
</dbReference>
<dbReference type="PANTHER" id="PTHR11895">
    <property type="entry name" value="TRANSAMIDASE"/>
    <property type="match status" value="1"/>
</dbReference>
<evidence type="ECO:0000256" key="7">
    <source>
        <dbReference type="HAMAP-Rule" id="MF_00120"/>
    </source>
</evidence>
<feature type="active site" description="Charge relay system" evidence="7">
    <location>
        <position position="79"/>
    </location>
</feature>
<feature type="active site" description="Acyl-ester intermediate" evidence="7">
    <location>
        <position position="178"/>
    </location>
</feature>
<keyword evidence="3 7" id="KW-0547">Nucleotide-binding</keyword>
<protein>
    <recommendedName>
        <fullName evidence="7">Glutamyl-tRNA(Gln) amidotransferase subunit A</fullName>
        <shortName evidence="7">Glu-ADT subunit A</shortName>
        <ecNumber evidence="7">6.3.5.7</ecNumber>
    </recommendedName>
</protein>
<dbReference type="GO" id="GO:0016740">
    <property type="term" value="F:transferase activity"/>
    <property type="evidence" value="ECO:0007669"/>
    <property type="project" value="UniProtKB-KW"/>
</dbReference>
<dbReference type="GO" id="GO:0005524">
    <property type="term" value="F:ATP binding"/>
    <property type="evidence" value="ECO:0007669"/>
    <property type="project" value="UniProtKB-KW"/>
</dbReference>
<dbReference type="InterPro" id="IPR004412">
    <property type="entry name" value="GatA"/>
</dbReference>
<comment type="subunit">
    <text evidence="7">Heterotrimer of A, B and C subunits.</text>
</comment>
<dbReference type="GO" id="GO:0030956">
    <property type="term" value="C:glutamyl-tRNA(Gln) amidotransferase complex"/>
    <property type="evidence" value="ECO:0007669"/>
    <property type="project" value="InterPro"/>
</dbReference>
<dbReference type="InterPro" id="IPR020556">
    <property type="entry name" value="Amidase_CS"/>
</dbReference>
<dbReference type="NCBIfam" id="TIGR00132">
    <property type="entry name" value="gatA"/>
    <property type="match status" value="1"/>
</dbReference>
<evidence type="ECO:0000256" key="6">
    <source>
        <dbReference type="ARBA" id="ARBA00047407"/>
    </source>
</evidence>
<accession>A0A7T5RL39</accession>
<sequence length="476" mass="51353">MATLNQLTIQEAALGLRQKKFSSTELVADCLTAIKSKDKELHAYLEVFGDALDEAKKADEMLQNHHALPPLLGIPIAVKDNILVEGEICTAGSKILENYVASYDATVIKKLKAQGAIIIGKTNLDEFAMGSSTENSAFGPTKNPHDTRRVPGGSSGGSAAAVAADMCIAALGSDTGGSIRQPASFCGIVGLKPTYGRVSRHGLMAMASSLDQIGPLTKTVEDAKTLFEAICGSDDFDATSFKNPPENKPVNTELKNLRVGVPKEYFSRGLDRGVEEVVRQALKRVEGAGAHIEELSLQHSEYALATYYIIVPSEVSANLARYDGIRYGHQNTKADSLFGVYAQTRAEGLGHEVKRRIMLGTHALSAGYYDAYYLKAQKVRGLIRQDFENALKKVDVIIGPTTPTTAFKFDEKTSDPLQMYLADIYTVAVNLSGLPALSMPAGKSNNLPVGLQLIGQWFDETNILSIASEIEKKIHA</sequence>
<dbReference type="Proteomes" id="UP000595618">
    <property type="component" value="Chromosome"/>
</dbReference>
<keyword evidence="4 7" id="KW-0067">ATP-binding</keyword>
<keyword evidence="10" id="KW-0808">Transferase</keyword>
<evidence type="ECO:0000256" key="3">
    <source>
        <dbReference type="ARBA" id="ARBA00022741"/>
    </source>
</evidence>
<dbReference type="GO" id="GO:0006412">
    <property type="term" value="P:translation"/>
    <property type="evidence" value="ECO:0007669"/>
    <property type="project" value="UniProtKB-UniRule"/>
</dbReference>
<reference evidence="10 11" key="1">
    <citation type="submission" date="2020-07" db="EMBL/GenBank/DDBJ databases">
        <title>Huge and variable diversity of episymbiotic CPR bacteria and DPANN archaea in groundwater ecosystems.</title>
        <authorList>
            <person name="He C.Y."/>
            <person name="Keren R."/>
            <person name="Whittaker M."/>
            <person name="Farag I.F."/>
            <person name="Doudna J."/>
            <person name="Cate J.H.D."/>
            <person name="Banfield J.F."/>
        </authorList>
    </citation>
    <scope>NUCLEOTIDE SEQUENCE [LARGE SCALE GENOMIC DNA]</scope>
    <source>
        <strain evidence="10">NC_groundwater_541_Ag_S-0.1um_46_50</strain>
    </source>
</reference>
<dbReference type="Pfam" id="PF01425">
    <property type="entry name" value="Amidase"/>
    <property type="match status" value="1"/>
</dbReference>
<gene>
    <name evidence="7 10" type="primary">gatA</name>
    <name evidence="10" type="ORF">HYW89_02095</name>
</gene>
<feature type="domain" description="Amidase" evidence="9">
    <location>
        <begin position="25"/>
        <end position="464"/>
    </location>
</feature>
<feature type="region of interest" description="Disordered" evidence="8">
    <location>
        <begin position="134"/>
        <end position="156"/>
    </location>
</feature>
<evidence type="ECO:0000313" key="11">
    <source>
        <dbReference type="Proteomes" id="UP000595618"/>
    </source>
</evidence>
<organism evidence="10 11">
    <name type="scientific">Candidatus Sungiibacteriota bacterium</name>
    <dbReference type="NCBI Taxonomy" id="2750080"/>
    <lineage>
        <taxon>Bacteria</taxon>
        <taxon>Candidatus Sungiibacteriota</taxon>
    </lineage>
</organism>
<evidence type="ECO:0000313" key="10">
    <source>
        <dbReference type="EMBL" id="QQG45690.1"/>
    </source>
</evidence>
<keyword evidence="2 7" id="KW-0436">Ligase</keyword>
<evidence type="ECO:0000256" key="2">
    <source>
        <dbReference type="ARBA" id="ARBA00022598"/>
    </source>
</evidence>
<keyword evidence="5 7" id="KW-0648">Protein biosynthesis</keyword>
<evidence type="ECO:0000256" key="1">
    <source>
        <dbReference type="ARBA" id="ARBA00008069"/>
    </source>
</evidence>
<dbReference type="PANTHER" id="PTHR11895:SF151">
    <property type="entry name" value="GLUTAMYL-TRNA(GLN) AMIDOTRANSFERASE SUBUNIT A"/>
    <property type="match status" value="1"/>
</dbReference>
<dbReference type="InterPro" id="IPR000120">
    <property type="entry name" value="Amidase"/>
</dbReference>
<feature type="active site" description="Charge relay system" evidence="7">
    <location>
        <position position="154"/>
    </location>
</feature>
<name>A0A7T5RL39_9BACT</name>
<evidence type="ECO:0000256" key="5">
    <source>
        <dbReference type="ARBA" id="ARBA00022917"/>
    </source>
</evidence>
<dbReference type="SUPFAM" id="SSF75304">
    <property type="entry name" value="Amidase signature (AS) enzymes"/>
    <property type="match status" value="1"/>
</dbReference>
<dbReference type="Gene3D" id="3.90.1300.10">
    <property type="entry name" value="Amidase signature (AS) domain"/>
    <property type="match status" value="1"/>
</dbReference>
<dbReference type="EC" id="6.3.5.7" evidence="7"/>
<evidence type="ECO:0000259" key="9">
    <source>
        <dbReference type="Pfam" id="PF01425"/>
    </source>
</evidence>
<dbReference type="EMBL" id="CP066690">
    <property type="protein sequence ID" value="QQG45690.1"/>
    <property type="molecule type" value="Genomic_DNA"/>
</dbReference>
<comment type="catalytic activity">
    <reaction evidence="6 7">
        <text>L-glutamyl-tRNA(Gln) + L-glutamine + ATP + H2O = L-glutaminyl-tRNA(Gln) + L-glutamate + ADP + phosphate + H(+)</text>
        <dbReference type="Rhea" id="RHEA:17521"/>
        <dbReference type="Rhea" id="RHEA-COMP:9681"/>
        <dbReference type="Rhea" id="RHEA-COMP:9684"/>
        <dbReference type="ChEBI" id="CHEBI:15377"/>
        <dbReference type="ChEBI" id="CHEBI:15378"/>
        <dbReference type="ChEBI" id="CHEBI:29985"/>
        <dbReference type="ChEBI" id="CHEBI:30616"/>
        <dbReference type="ChEBI" id="CHEBI:43474"/>
        <dbReference type="ChEBI" id="CHEBI:58359"/>
        <dbReference type="ChEBI" id="CHEBI:78520"/>
        <dbReference type="ChEBI" id="CHEBI:78521"/>
        <dbReference type="ChEBI" id="CHEBI:456216"/>
        <dbReference type="EC" id="6.3.5.7"/>
    </reaction>
</comment>
<proteinExistence type="inferred from homology"/>
<evidence type="ECO:0000256" key="4">
    <source>
        <dbReference type="ARBA" id="ARBA00022840"/>
    </source>
</evidence>
<dbReference type="InterPro" id="IPR036928">
    <property type="entry name" value="AS_sf"/>
</dbReference>
<dbReference type="PROSITE" id="PS00571">
    <property type="entry name" value="AMIDASES"/>
    <property type="match status" value="1"/>
</dbReference>
<comment type="function">
    <text evidence="7">Allows the formation of correctly charged Gln-tRNA(Gln) through the transamidation of misacylated Glu-tRNA(Gln) in organisms which lack glutaminyl-tRNA synthetase. The reaction takes place in the presence of glutamine and ATP through an activated gamma-phospho-Glu-tRNA(Gln).</text>
</comment>
<comment type="similarity">
    <text evidence="1 7">Belongs to the amidase family. GatA subfamily.</text>
</comment>